<dbReference type="AlphaFoldDB" id="A0A9J6CQS7"/>
<keyword evidence="13" id="KW-1185">Reference proteome</keyword>
<dbReference type="InterPro" id="IPR001310">
    <property type="entry name" value="Histidine_triad_HIT"/>
</dbReference>
<feature type="active site" description="Tele-AMP-histidine intermediate" evidence="7">
    <location>
        <position position="98"/>
    </location>
</feature>
<keyword evidence="2" id="KW-0378">Hydrolase</keyword>
<dbReference type="PRINTS" id="PR00332">
    <property type="entry name" value="HISTRIAD"/>
</dbReference>
<evidence type="ECO:0000256" key="2">
    <source>
        <dbReference type="ARBA" id="ARBA00022801"/>
    </source>
</evidence>
<evidence type="ECO:0000256" key="5">
    <source>
        <dbReference type="ARBA" id="ARBA00039802"/>
    </source>
</evidence>
<comment type="caution">
    <text evidence="12">The sequence shown here is derived from an EMBL/GenBank/DDBJ whole genome shotgun (WGS) entry which is preliminary data.</text>
</comment>
<dbReference type="Gene3D" id="3.30.428.10">
    <property type="entry name" value="HIT-like"/>
    <property type="match status" value="1"/>
</dbReference>
<dbReference type="InterPro" id="IPR011146">
    <property type="entry name" value="HIT-like"/>
</dbReference>
<reference evidence="12" key="1">
    <citation type="submission" date="2021-03" db="EMBL/GenBank/DDBJ databases">
        <title>Chromosome level genome of the anhydrobiotic midge Polypedilum vanderplanki.</title>
        <authorList>
            <person name="Yoshida Y."/>
            <person name="Kikawada T."/>
            <person name="Gusev O."/>
        </authorList>
    </citation>
    <scope>NUCLEOTIDE SEQUENCE</scope>
    <source>
        <strain evidence="12">NIAS01</strain>
        <tissue evidence="12">Whole body or cell culture</tissue>
    </source>
</reference>
<dbReference type="Pfam" id="PF11969">
    <property type="entry name" value="DcpS_C"/>
    <property type="match status" value="1"/>
</dbReference>
<evidence type="ECO:0000256" key="9">
    <source>
        <dbReference type="PROSITE-ProRule" id="PRU00464"/>
    </source>
</evidence>
<comment type="similarity">
    <text evidence="4">Belongs to the HINT family.</text>
</comment>
<dbReference type="GO" id="GO:0016787">
    <property type="term" value="F:hydrolase activity"/>
    <property type="evidence" value="ECO:0007669"/>
    <property type="project" value="UniProtKB-KW"/>
</dbReference>
<evidence type="ECO:0000256" key="8">
    <source>
        <dbReference type="PIRSR" id="PIRSR601310-3"/>
    </source>
</evidence>
<dbReference type="OrthoDB" id="275748at2759"/>
<evidence type="ECO:0000313" key="13">
    <source>
        <dbReference type="Proteomes" id="UP001107558"/>
    </source>
</evidence>
<dbReference type="SUPFAM" id="SSF54197">
    <property type="entry name" value="HIT-like"/>
    <property type="match status" value="1"/>
</dbReference>
<keyword evidence="1" id="KW-0547">Nucleotide-binding</keyword>
<evidence type="ECO:0000256" key="7">
    <source>
        <dbReference type="PIRSR" id="PIRSR601310-1"/>
    </source>
</evidence>
<dbReference type="PANTHER" id="PTHR12486">
    <property type="entry name" value="APRATAXIN-RELATED"/>
    <property type="match status" value="1"/>
</dbReference>
<feature type="short sequence motif" description="Histidine triad motif" evidence="8 9">
    <location>
        <begin position="96"/>
        <end position="100"/>
    </location>
</feature>
<protein>
    <recommendedName>
        <fullName evidence="5">Adenosine 5'-monophosphoramidase HINT3</fullName>
    </recommendedName>
    <alternativeName>
        <fullName evidence="6">Histidine triad nucleotide-binding protein 3</fullName>
    </alternativeName>
</protein>
<comment type="catalytic activity">
    <reaction evidence="3">
        <text>adenosine 5'-phosphoramidate + H2O = NH4(+) + AMP</text>
        <dbReference type="Rhea" id="RHEA:67916"/>
        <dbReference type="ChEBI" id="CHEBI:15377"/>
        <dbReference type="ChEBI" id="CHEBI:28938"/>
        <dbReference type="ChEBI" id="CHEBI:57890"/>
        <dbReference type="ChEBI" id="CHEBI:456215"/>
    </reaction>
</comment>
<evidence type="ECO:0000256" key="3">
    <source>
        <dbReference type="ARBA" id="ARBA00024472"/>
    </source>
</evidence>
<dbReference type="GO" id="GO:0000166">
    <property type="term" value="F:nucleotide binding"/>
    <property type="evidence" value="ECO:0007669"/>
    <property type="project" value="UniProtKB-KW"/>
</dbReference>
<sequence>MSCVFCDIIANKTNTEILYEDDELVAFRDIKPAASFHFLIIPKRHIDNTKSLTINDKQLLLNMKEKMLKLLEKNNQNDINEISLGFHVPPFNSVKHLHLHGISKKSEMGFVGRWIFKEESFWYKKFDTIFDSLMPPKDSN</sequence>
<dbReference type="Proteomes" id="UP001107558">
    <property type="component" value="Chromosome 1"/>
</dbReference>
<feature type="coiled-coil region" evidence="10">
    <location>
        <begin position="54"/>
        <end position="81"/>
    </location>
</feature>
<dbReference type="PROSITE" id="PS51084">
    <property type="entry name" value="HIT_2"/>
    <property type="match status" value="1"/>
</dbReference>
<organism evidence="12 13">
    <name type="scientific">Polypedilum vanderplanki</name>
    <name type="common">Sleeping chironomid midge</name>
    <dbReference type="NCBI Taxonomy" id="319348"/>
    <lineage>
        <taxon>Eukaryota</taxon>
        <taxon>Metazoa</taxon>
        <taxon>Ecdysozoa</taxon>
        <taxon>Arthropoda</taxon>
        <taxon>Hexapoda</taxon>
        <taxon>Insecta</taxon>
        <taxon>Pterygota</taxon>
        <taxon>Neoptera</taxon>
        <taxon>Endopterygota</taxon>
        <taxon>Diptera</taxon>
        <taxon>Nematocera</taxon>
        <taxon>Chironomoidea</taxon>
        <taxon>Chironomidae</taxon>
        <taxon>Chironominae</taxon>
        <taxon>Polypedilum</taxon>
        <taxon>Polypedilum</taxon>
    </lineage>
</organism>
<dbReference type="InterPro" id="IPR036265">
    <property type="entry name" value="HIT-like_sf"/>
</dbReference>
<evidence type="ECO:0000313" key="12">
    <source>
        <dbReference type="EMBL" id="KAG5684304.1"/>
    </source>
</evidence>
<gene>
    <name evidence="12" type="ORF">PVAND_013539</name>
</gene>
<evidence type="ECO:0000256" key="10">
    <source>
        <dbReference type="SAM" id="Coils"/>
    </source>
</evidence>
<name>A0A9J6CQS7_POLVA</name>
<evidence type="ECO:0000259" key="11">
    <source>
        <dbReference type="PROSITE" id="PS51084"/>
    </source>
</evidence>
<evidence type="ECO:0000256" key="4">
    <source>
        <dbReference type="ARBA" id="ARBA00025764"/>
    </source>
</evidence>
<dbReference type="EMBL" id="JADBJN010000001">
    <property type="protein sequence ID" value="KAG5684304.1"/>
    <property type="molecule type" value="Genomic_DNA"/>
</dbReference>
<dbReference type="PANTHER" id="PTHR12486:SF5">
    <property type="entry name" value="ADENOSINE 5'-MONOPHOSPHORAMIDASE HINT3"/>
    <property type="match status" value="1"/>
</dbReference>
<keyword evidence="10" id="KW-0175">Coiled coil</keyword>
<accession>A0A9J6CQS7</accession>
<feature type="domain" description="HIT" evidence="11">
    <location>
        <begin position="4"/>
        <end position="113"/>
    </location>
</feature>
<proteinExistence type="inferred from homology"/>
<evidence type="ECO:0000256" key="1">
    <source>
        <dbReference type="ARBA" id="ARBA00022741"/>
    </source>
</evidence>
<evidence type="ECO:0000256" key="6">
    <source>
        <dbReference type="ARBA" id="ARBA00042361"/>
    </source>
</evidence>